<evidence type="ECO:0000256" key="3">
    <source>
        <dbReference type="ARBA" id="ARBA00022763"/>
    </source>
</evidence>
<evidence type="ECO:0000256" key="8">
    <source>
        <dbReference type="ARBA" id="ARBA00023125"/>
    </source>
</evidence>
<dbReference type="InterPro" id="IPR014151">
    <property type="entry name" value="DNA_helicase_AddA"/>
</dbReference>
<dbReference type="PATRIC" id="fig|1317118.6.peg.2035"/>
<gene>
    <name evidence="18" type="ORF">ATO8_09878</name>
</gene>
<dbReference type="NCBIfam" id="TIGR02784">
    <property type="entry name" value="addA_alphas"/>
    <property type="match status" value="1"/>
</dbReference>
<evidence type="ECO:0000256" key="10">
    <source>
        <dbReference type="ARBA" id="ARBA00023235"/>
    </source>
</evidence>
<evidence type="ECO:0000256" key="5">
    <source>
        <dbReference type="ARBA" id="ARBA00022806"/>
    </source>
</evidence>
<evidence type="ECO:0000256" key="14">
    <source>
        <dbReference type="ARBA" id="ARBA00048988"/>
    </source>
</evidence>
<dbReference type="STRING" id="1379903.ATO8_09878"/>
<dbReference type="Pfam" id="PF00580">
    <property type="entry name" value="UvrD-helicase"/>
    <property type="match status" value="1"/>
</dbReference>
<dbReference type="InterPro" id="IPR011604">
    <property type="entry name" value="PDDEXK-like_dom_sf"/>
</dbReference>
<dbReference type="PROSITE" id="PS51198">
    <property type="entry name" value="UVRD_HELICASE_ATP_BIND"/>
    <property type="match status" value="1"/>
</dbReference>
<dbReference type="GO" id="GO:0004527">
    <property type="term" value="F:exonuclease activity"/>
    <property type="evidence" value="ECO:0007669"/>
    <property type="project" value="UniProtKB-KW"/>
</dbReference>
<evidence type="ECO:0000256" key="12">
    <source>
        <dbReference type="ARBA" id="ARBA00034808"/>
    </source>
</evidence>
<reference evidence="18 19" key="1">
    <citation type="journal article" date="2014" name="Antonie Van Leeuwenhoek">
        <title>Roseivivax atlanticus sp. nov., isolated from surface seawater of the Atlantic Ocean.</title>
        <authorList>
            <person name="Li G."/>
            <person name="Lai Q."/>
            <person name="Liu X."/>
            <person name="Sun F."/>
            <person name="Shao Z."/>
        </authorList>
    </citation>
    <scope>NUCLEOTIDE SEQUENCE [LARGE SCALE GENOMIC DNA]</scope>
    <source>
        <strain evidence="18 19">22II-s10s</strain>
    </source>
</reference>
<dbReference type="GO" id="GO:0005524">
    <property type="term" value="F:ATP binding"/>
    <property type="evidence" value="ECO:0007669"/>
    <property type="project" value="UniProtKB-UniRule"/>
</dbReference>
<dbReference type="GO" id="GO:0043138">
    <property type="term" value="F:3'-5' DNA helicase activity"/>
    <property type="evidence" value="ECO:0007669"/>
    <property type="project" value="UniProtKB-EC"/>
</dbReference>
<keyword evidence="6" id="KW-0269">Exonuclease</keyword>
<protein>
    <recommendedName>
        <fullName evidence="12">DNA 3'-5' helicase</fullName>
        <ecNumber evidence="12">5.6.2.4</ecNumber>
    </recommendedName>
    <alternativeName>
        <fullName evidence="13">DNA 3'-5' helicase II</fullName>
    </alternativeName>
</protein>
<feature type="domain" description="UvrD-like helicase C-terminal" evidence="17">
    <location>
        <begin position="495"/>
        <end position="780"/>
    </location>
</feature>
<dbReference type="PANTHER" id="PTHR11070">
    <property type="entry name" value="UVRD / RECB / PCRA DNA HELICASE FAMILY MEMBER"/>
    <property type="match status" value="1"/>
</dbReference>
<dbReference type="PANTHER" id="PTHR11070:SF2">
    <property type="entry name" value="ATP-DEPENDENT DNA HELICASE SRS2"/>
    <property type="match status" value="1"/>
</dbReference>
<comment type="catalytic activity">
    <reaction evidence="14">
        <text>ATP + H2O = ADP + phosphate + H(+)</text>
        <dbReference type="Rhea" id="RHEA:13065"/>
        <dbReference type="ChEBI" id="CHEBI:15377"/>
        <dbReference type="ChEBI" id="CHEBI:15378"/>
        <dbReference type="ChEBI" id="CHEBI:30616"/>
        <dbReference type="ChEBI" id="CHEBI:43474"/>
        <dbReference type="ChEBI" id="CHEBI:456216"/>
        <dbReference type="EC" id="5.6.2.4"/>
    </reaction>
</comment>
<evidence type="ECO:0000256" key="9">
    <source>
        <dbReference type="ARBA" id="ARBA00023204"/>
    </source>
</evidence>
<feature type="binding site" evidence="15">
    <location>
        <begin position="23"/>
        <end position="30"/>
    </location>
    <ligand>
        <name>ATP</name>
        <dbReference type="ChEBI" id="CHEBI:30616"/>
    </ligand>
</feature>
<keyword evidence="8" id="KW-0238">DNA-binding</keyword>
<dbReference type="Gene3D" id="1.10.486.10">
    <property type="entry name" value="PCRA, domain 4"/>
    <property type="match status" value="1"/>
</dbReference>
<dbReference type="Pfam" id="PF13361">
    <property type="entry name" value="UvrD_C"/>
    <property type="match status" value="1"/>
</dbReference>
<dbReference type="AlphaFoldDB" id="W4HK94"/>
<dbReference type="GO" id="GO:0033202">
    <property type="term" value="C:DNA helicase complex"/>
    <property type="evidence" value="ECO:0007669"/>
    <property type="project" value="TreeGrafter"/>
</dbReference>
<evidence type="ECO:0000256" key="4">
    <source>
        <dbReference type="ARBA" id="ARBA00022801"/>
    </source>
</evidence>
<dbReference type="InterPro" id="IPR027417">
    <property type="entry name" value="P-loop_NTPase"/>
</dbReference>
<dbReference type="GO" id="GO:0005829">
    <property type="term" value="C:cytosol"/>
    <property type="evidence" value="ECO:0007669"/>
    <property type="project" value="TreeGrafter"/>
</dbReference>
<organism evidence="18 19">
    <name type="scientific">Roseivivax marinus</name>
    <dbReference type="NCBI Taxonomy" id="1379903"/>
    <lineage>
        <taxon>Bacteria</taxon>
        <taxon>Pseudomonadati</taxon>
        <taxon>Pseudomonadota</taxon>
        <taxon>Alphaproteobacteria</taxon>
        <taxon>Rhodobacterales</taxon>
        <taxon>Roseobacteraceae</taxon>
        <taxon>Roseivivax</taxon>
    </lineage>
</organism>
<keyword evidence="7 15" id="KW-0067">ATP-binding</keyword>
<dbReference type="eggNOG" id="COG1074">
    <property type="taxonomic scope" value="Bacteria"/>
</dbReference>
<evidence type="ECO:0000256" key="6">
    <source>
        <dbReference type="ARBA" id="ARBA00022839"/>
    </source>
</evidence>
<evidence type="ECO:0000313" key="18">
    <source>
        <dbReference type="EMBL" id="ETW12843.1"/>
    </source>
</evidence>
<keyword evidence="19" id="KW-1185">Reference proteome</keyword>
<dbReference type="Gene3D" id="3.90.320.10">
    <property type="match status" value="1"/>
</dbReference>
<evidence type="ECO:0000256" key="1">
    <source>
        <dbReference type="ARBA" id="ARBA00022722"/>
    </source>
</evidence>
<dbReference type="Proteomes" id="UP000019063">
    <property type="component" value="Unassembled WGS sequence"/>
</dbReference>
<evidence type="ECO:0000313" key="19">
    <source>
        <dbReference type="Proteomes" id="UP000019063"/>
    </source>
</evidence>
<dbReference type="EMBL" id="AQQW01000005">
    <property type="protein sequence ID" value="ETW12843.1"/>
    <property type="molecule type" value="Genomic_DNA"/>
</dbReference>
<dbReference type="Pfam" id="PF12705">
    <property type="entry name" value="PDDEXK_1"/>
    <property type="match status" value="1"/>
</dbReference>
<dbReference type="RefSeq" id="WP_043844225.1">
    <property type="nucleotide sequence ID" value="NZ_AQQW01000005.1"/>
</dbReference>
<keyword evidence="3" id="KW-0227">DNA damage</keyword>
<keyword evidence="1" id="KW-0540">Nuclease</keyword>
<evidence type="ECO:0000256" key="15">
    <source>
        <dbReference type="PROSITE-ProRule" id="PRU00560"/>
    </source>
</evidence>
<keyword evidence="2 15" id="KW-0547">Nucleotide-binding</keyword>
<evidence type="ECO:0000256" key="2">
    <source>
        <dbReference type="ARBA" id="ARBA00022741"/>
    </source>
</evidence>
<keyword evidence="10" id="KW-0413">Isomerase</keyword>
<comment type="caution">
    <text evidence="18">The sequence shown here is derived from an EMBL/GenBank/DDBJ whole genome shotgun (WGS) entry which is preliminary data.</text>
</comment>
<evidence type="ECO:0000259" key="17">
    <source>
        <dbReference type="PROSITE" id="PS51217"/>
    </source>
</evidence>
<evidence type="ECO:0000256" key="11">
    <source>
        <dbReference type="ARBA" id="ARBA00034617"/>
    </source>
</evidence>
<keyword evidence="5 15" id="KW-0347">Helicase</keyword>
<evidence type="ECO:0000259" key="16">
    <source>
        <dbReference type="PROSITE" id="PS51198"/>
    </source>
</evidence>
<proteinExistence type="predicted"/>
<comment type="catalytic activity">
    <reaction evidence="11">
        <text>Couples ATP hydrolysis with the unwinding of duplex DNA by translocating in the 3'-5' direction.</text>
        <dbReference type="EC" id="5.6.2.4"/>
    </reaction>
</comment>
<keyword evidence="4 15" id="KW-0378">Hydrolase</keyword>
<feature type="domain" description="UvrD-like helicase ATP-binding" evidence="16">
    <location>
        <begin position="2"/>
        <end position="478"/>
    </location>
</feature>
<dbReference type="InterPro" id="IPR000212">
    <property type="entry name" value="DNA_helicase_UvrD/REP"/>
</dbReference>
<dbReference type="EC" id="5.6.2.4" evidence="12"/>
<dbReference type="InterPro" id="IPR038726">
    <property type="entry name" value="PDDEXK_AddAB-type"/>
</dbReference>
<evidence type="ECO:0000256" key="13">
    <source>
        <dbReference type="ARBA" id="ARBA00034923"/>
    </source>
</evidence>
<dbReference type="GO" id="GO:0000725">
    <property type="term" value="P:recombinational repair"/>
    <property type="evidence" value="ECO:0007669"/>
    <property type="project" value="TreeGrafter"/>
</dbReference>
<dbReference type="SUPFAM" id="SSF52540">
    <property type="entry name" value="P-loop containing nucleoside triphosphate hydrolases"/>
    <property type="match status" value="1"/>
</dbReference>
<keyword evidence="9" id="KW-0234">DNA repair</keyword>
<accession>W4HK94</accession>
<dbReference type="InterPro" id="IPR014017">
    <property type="entry name" value="DNA_helicase_UvrD-like_C"/>
</dbReference>
<sequence length="1121" mass="122210">MRDAATQKQVDAAAPGSSTWLSANAGSGKTRVLTDRVARLLLEGVAPENVLCLTYTKAAANEMQNRLFRRLGAWAMLAEDDLRAELRELGAEGTLDRVALQKARTLFARAIETPGGLRIQTIHSFCASILRRFPLEAGVSPQFREVEDRAAARLRAEILDHMAEGAEAPLVEGLASHFTGGDDDIDDLLQAIVGRRHAFLPPRPPHEVRAPYDLPDGYDAEDLHAAVFLGGETELLARLATAMGHSDKKTDLTQAAQLSGLVAGVDALPVLEKVFLTGSGAKEPFTAKIGAVPTKGFQKKAGIDDILPRVDDLMRRVEVARPLRLALAGAERDEALHRFAAAFLTRYDAAKEARGWLDFDDLIEKTRILLAEKAVADWVLYRLDGGIDHILVDEAQDTSPVQWKVIERLAQEFTAGSGARDETRRTIFVVGDKKQSIYSFQGADPAEFDRMREEFGQRLDALGAPLARMTLAHSFRSAAPILRAVDATFEGREASGFSPDETHIAFHDRMPGRVDLWPLVPKAEAGELSPWFEPVDRIGEAHHDKVLAARVAEAIERMIGTETLPERAKEGSFVARPVRPDDILILVRGRGQTFREVIRACKARGLPMAGADRLKLMAELAVKDLVATLSFLAQQEDGLSLAAALRSPLFGLSEADLFRIAYPRKGGLWEALRDAEADHPHAVAMLRDLRAQTDYLRPFELIERILTRHEGRRRLIGRLGAEAEDGIEALLSQALVYEEGSVPSLTGFLQWMQTGELEIKRSGDAGGGRIRVMTAHGAKGLEAPIVILPDCRPPQSRVRDPLLRAGDRALWKMSGDKPAVQTDAEDAHKARDAAERDRLLYVAMTRAERWLIVAAAGDLKSAGDDWYTKVRTGLERTDAVPHVFDFGEAGQGEGLRLGDDWSGLEHVSEPAKVHVPTVLPEALRAPPPPPAVPVAVRSPSDLGGAKALPGAVGEDTTEAKDRGTALHRLLEALPLRPRDGWARDAVRLVPDRDDVPDLLAEAAAVIDHPDCAALFRDDALVEVPLTAEVPGVGRLTGTVDRLILGDGIVTAVDFKSNRTVPEDPDAVPEGLLRQMGAYDAMLRAIYPDREVRVALLWTARPGVMTLPHDRVAAALGRTPPP</sequence>
<name>W4HK94_9RHOB</name>
<dbReference type="Gene3D" id="3.40.50.300">
    <property type="entry name" value="P-loop containing nucleotide triphosphate hydrolases"/>
    <property type="match status" value="4"/>
</dbReference>
<dbReference type="InterPro" id="IPR014016">
    <property type="entry name" value="UvrD-like_ATP-bd"/>
</dbReference>
<evidence type="ECO:0000256" key="7">
    <source>
        <dbReference type="ARBA" id="ARBA00022840"/>
    </source>
</evidence>
<dbReference type="PROSITE" id="PS51217">
    <property type="entry name" value="UVRD_HELICASE_CTER"/>
    <property type="match status" value="1"/>
</dbReference>
<dbReference type="GO" id="GO:0003677">
    <property type="term" value="F:DNA binding"/>
    <property type="evidence" value="ECO:0007669"/>
    <property type="project" value="UniProtKB-KW"/>
</dbReference>